<dbReference type="PANTHER" id="PTHR43056:SF10">
    <property type="entry name" value="COCE_NOND FAMILY, PUTATIVE (AFU_ORTHOLOGUE AFUA_7G00600)-RELATED"/>
    <property type="match status" value="1"/>
</dbReference>
<proteinExistence type="predicted"/>
<dbReference type="AlphaFoldDB" id="E3J978"/>
<dbReference type="InterPro" id="IPR050585">
    <property type="entry name" value="Xaa-Pro_dipeptidyl-ppase/CocE"/>
</dbReference>
<dbReference type="STRING" id="298654.FraEuI1c_4096"/>
<keyword evidence="1 3" id="KW-0378">Hydrolase</keyword>
<dbReference type="KEGG" id="fri:FraEuI1c_4096"/>
<dbReference type="PANTHER" id="PTHR43056">
    <property type="entry name" value="PEPTIDASE S9 PROLYL OLIGOPEPTIDASE"/>
    <property type="match status" value="1"/>
</dbReference>
<dbReference type="Gene3D" id="1.10.3020.10">
    <property type="entry name" value="alpha-amino acid ester hydrolase ( Helical cap domain)"/>
    <property type="match status" value="1"/>
</dbReference>
<dbReference type="Gene3D" id="3.40.50.1820">
    <property type="entry name" value="alpha/beta hydrolase"/>
    <property type="match status" value="1"/>
</dbReference>
<gene>
    <name evidence="3" type="ordered locus">FraEuI1c_4096</name>
</gene>
<dbReference type="Gene3D" id="2.60.120.260">
    <property type="entry name" value="Galactose-binding domain-like"/>
    <property type="match status" value="1"/>
</dbReference>
<keyword evidence="4" id="KW-1185">Reference proteome</keyword>
<dbReference type="InterPro" id="IPR013736">
    <property type="entry name" value="Xaa-Pro_dipept_C"/>
</dbReference>
<organism evidence="3 4">
    <name type="scientific">Pseudofrankia inefficax (strain DSM 45817 / CECT 9037 / DDB 130130 / EuI1c)</name>
    <name type="common">Frankia inefficax</name>
    <dbReference type="NCBI Taxonomy" id="298654"/>
    <lineage>
        <taxon>Bacteria</taxon>
        <taxon>Bacillati</taxon>
        <taxon>Actinomycetota</taxon>
        <taxon>Actinomycetes</taxon>
        <taxon>Frankiales</taxon>
        <taxon>Frankiaceae</taxon>
        <taxon>Pseudofrankia</taxon>
    </lineage>
</organism>
<dbReference type="InterPro" id="IPR029058">
    <property type="entry name" value="AB_hydrolase_fold"/>
</dbReference>
<dbReference type="GO" id="GO:0008239">
    <property type="term" value="F:dipeptidyl-peptidase activity"/>
    <property type="evidence" value="ECO:0007669"/>
    <property type="project" value="InterPro"/>
</dbReference>
<dbReference type="SUPFAM" id="SSF53474">
    <property type="entry name" value="alpha/beta-Hydrolases"/>
    <property type="match status" value="1"/>
</dbReference>
<dbReference type="InterPro" id="IPR008979">
    <property type="entry name" value="Galactose-bd-like_sf"/>
</dbReference>
<dbReference type="Pfam" id="PF08530">
    <property type="entry name" value="PepX_C"/>
    <property type="match status" value="1"/>
</dbReference>
<dbReference type="EMBL" id="CP002299">
    <property type="protein sequence ID" value="ADP82097.1"/>
    <property type="molecule type" value="Genomic_DNA"/>
</dbReference>
<sequence length="542" mass="59225">MTSVAEVPSQARARLTIADRLQARFAGLRAPTTHFSVEAARIPMRDGVRLAADVYQPVSAPLGTLLMRGPYGRGVAYSTLARQLAARGYQVVFVSSRGTFDSEGYFDAMRVEAADGQDVVVWMRAQPWYTGTFGTVGVSYLGFTEWALFADPPRDLKAAAVFVGPHDFAEHSLSTGTYNLDIIGWAHIISRQETSNMLSVIVDGVRGTPRVRQVMAATSILEAVDAEFQGRVPWLREWLTHPDLADPHWGPARFGSALETVDVPVLIVSGWMDIFTRQSHEQYRRLSARGVDVALTVGPWTHGGSALARAPFKEILDWLDAKVGGLPVTPRPAPVHLHVTGAGEWRHLDTWPPKSSTRTLRPHADGRLDETQADGGEEMTFTYDPADPTPTLGGATFTKGGYVKDGALARRNDVLAFTTEPLDVDLEVMGTPVVTLDDRTEHPDADLCVRISDVDSRGTSRNVADGYLRVRDATGPIRLDLSPVAHRFKAGHRIRLLVAGGSFPRYARNPGTGENPMTARTRLTNRHTIALATSRLDLPVPS</sequence>
<dbReference type="InParanoid" id="E3J978"/>
<dbReference type="HOGENOM" id="CLU_015590_5_2_11"/>
<evidence type="ECO:0000313" key="3">
    <source>
        <dbReference type="EMBL" id="ADP82097.1"/>
    </source>
</evidence>
<dbReference type="Proteomes" id="UP000002484">
    <property type="component" value="Chromosome"/>
</dbReference>
<feature type="domain" description="Xaa-Pro dipeptidyl-peptidase C-terminal" evidence="2">
    <location>
        <begin position="316"/>
        <end position="537"/>
    </location>
</feature>
<evidence type="ECO:0000256" key="1">
    <source>
        <dbReference type="ARBA" id="ARBA00022801"/>
    </source>
</evidence>
<dbReference type="Pfam" id="PF02129">
    <property type="entry name" value="Peptidase_S15"/>
    <property type="match status" value="1"/>
</dbReference>
<dbReference type="InterPro" id="IPR005674">
    <property type="entry name" value="CocE/Ser_esterase"/>
</dbReference>
<dbReference type="NCBIfam" id="TIGR00976">
    <property type="entry name" value="CocE_NonD"/>
    <property type="match status" value="1"/>
</dbReference>
<protein>
    <submittedName>
        <fullName evidence="3">Hydrolase CocE/NonD family protein</fullName>
    </submittedName>
</protein>
<accession>E3J978</accession>
<dbReference type="SMART" id="SM00939">
    <property type="entry name" value="PepX_C"/>
    <property type="match status" value="1"/>
</dbReference>
<dbReference type="eggNOG" id="COG2936">
    <property type="taxonomic scope" value="Bacteria"/>
</dbReference>
<evidence type="ECO:0000259" key="2">
    <source>
        <dbReference type="SMART" id="SM00939"/>
    </source>
</evidence>
<dbReference type="InterPro" id="IPR000383">
    <property type="entry name" value="Xaa-Pro-like_dom"/>
</dbReference>
<dbReference type="SUPFAM" id="SSF49785">
    <property type="entry name" value="Galactose-binding domain-like"/>
    <property type="match status" value="1"/>
</dbReference>
<name>E3J978_PSEI1</name>
<evidence type="ECO:0000313" key="4">
    <source>
        <dbReference type="Proteomes" id="UP000002484"/>
    </source>
</evidence>
<reference evidence="3 4" key="1">
    <citation type="submission" date="2010-10" db="EMBL/GenBank/DDBJ databases">
        <title>Complete sequence of Frankia sp. EuI1c.</title>
        <authorList>
            <consortium name="US DOE Joint Genome Institute"/>
            <person name="Lucas S."/>
            <person name="Copeland A."/>
            <person name="Lapidus A."/>
            <person name="Cheng J.-F."/>
            <person name="Bruce D."/>
            <person name="Goodwin L."/>
            <person name="Pitluck S."/>
            <person name="Chertkov O."/>
            <person name="Detter J.C."/>
            <person name="Han C."/>
            <person name="Tapia R."/>
            <person name="Land M."/>
            <person name="Hauser L."/>
            <person name="Jeffries C."/>
            <person name="Kyrpides N."/>
            <person name="Ivanova N."/>
            <person name="Mikhailova N."/>
            <person name="Beauchemin N."/>
            <person name="Sen A."/>
            <person name="Sur S.A."/>
            <person name="Gtari M."/>
            <person name="Wall L."/>
            <person name="Tisa L."/>
            <person name="Woyke T."/>
        </authorList>
    </citation>
    <scope>NUCLEOTIDE SEQUENCE [LARGE SCALE GENOMIC DNA]</scope>
    <source>
        <strain evidence="4">DSM 45817 / CECT 9037 / EuI1c</strain>
    </source>
</reference>